<dbReference type="Proteomes" id="UP001176941">
    <property type="component" value="Chromosome X"/>
</dbReference>
<evidence type="ECO:0000256" key="1">
    <source>
        <dbReference type="SAM" id="MobiDB-lite"/>
    </source>
</evidence>
<feature type="region of interest" description="Disordered" evidence="1">
    <location>
        <begin position="1"/>
        <end position="80"/>
    </location>
</feature>
<organism evidence="2 3">
    <name type="scientific">Rangifer tarandus platyrhynchus</name>
    <name type="common">Svalbard reindeer</name>
    <dbReference type="NCBI Taxonomy" id="3082113"/>
    <lineage>
        <taxon>Eukaryota</taxon>
        <taxon>Metazoa</taxon>
        <taxon>Chordata</taxon>
        <taxon>Craniata</taxon>
        <taxon>Vertebrata</taxon>
        <taxon>Euteleostomi</taxon>
        <taxon>Mammalia</taxon>
        <taxon>Eutheria</taxon>
        <taxon>Laurasiatheria</taxon>
        <taxon>Artiodactyla</taxon>
        <taxon>Ruminantia</taxon>
        <taxon>Pecora</taxon>
        <taxon>Cervidae</taxon>
        <taxon>Odocoileinae</taxon>
        <taxon>Rangifer</taxon>
    </lineage>
</organism>
<name>A0ABN9AAJ9_RANTA</name>
<evidence type="ECO:0000313" key="3">
    <source>
        <dbReference type="Proteomes" id="UP001176941"/>
    </source>
</evidence>
<keyword evidence="3" id="KW-1185">Reference proteome</keyword>
<reference evidence="2" key="1">
    <citation type="submission" date="2023-04" db="EMBL/GenBank/DDBJ databases">
        <authorList>
            <consortium name="ELIXIR-Norway"/>
        </authorList>
    </citation>
    <scope>NUCLEOTIDE SEQUENCE [LARGE SCALE GENOMIC DNA]</scope>
</reference>
<protein>
    <submittedName>
        <fullName evidence="2">Uncharacterized protein</fullName>
    </submittedName>
</protein>
<accession>A0ABN9AAJ9</accession>
<evidence type="ECO:0000313" key="2">
    <source>
        <dbReference type="EMBL" id="CAI9181019.1"/>
    </source>
</evidence>
<dbReference type="EMBL" id="OX460343">
    <property type="protein sequence ID" value="CAI9181019.1"/>
    <property type="molecule type" value="Genomic_DNA"/>
</dbReference>
<proteinExistence type="predicted"/>
<sequence length="156" mass="16062">MPSSDASSPGGTALECWEGRGGGGGWKWGAQMGEKQVGQEEKEQEISLWQFPSHTPLSPSSCPGGGAGPRESGAAPAPAVCQPAPSRTWSLCAKTCPAAPLRALLDPVGSLLFGVITEIAYLLDLPGGTMDKNPPANAGDMGLIPGPGRFHRLRSN</sequence>
<feature type="compositionally biased region" description="Polar residues" evidence="1">
    <location>
        <begin position="1"/>
        <end position="10"/>
    </location>
</feature>
<gene>
    <name evidence="2" type="ORF">MRATA1EN1_LOCUS29981</name>
</gene>